<sequence>MEYRQLGHSGLKVSALTLGTMTFGGQGKFAQVGNTNLEQAKKQIGLCMDAGINLYDTADIYSDGLSEEILGAAVSNIRNDILIATKLRFPTGSGPNQGGASRYHIIKACEASLKRLNTDYIDLYQIHEWDGITPVDETLEAMDTLVRSGKIRYYGVSNYTGWQLMKTLGESALHHYLRPISQQIHYSLQAREAEYELLPIAQDQNVGVLIWSPLAGGLLSGKYQRNKEGPSDARHLQGWQEPPVYDTEKLYDIIDVLLDISEQRGISPAQIALAWLLSRAPVSSVVIGARTEAQLKDNLNACNVSLTGEELLRLDKVSRPPLLYPYWHQASTAEDRLSEIDKALLNPYIDDRD</sequence>
<dbReference type="PANTHER" id="PTHR43364">
    <property type="entry name" value="NADH-SPECIFIC METHYLGLYOXAL REDUCTASE-RELATED"/>
    <property type="match status" value="1"/>
</dbReference>
<dbReference type="InterPro" id="IPR020471">
    <property type="entry name" value="AKR"/>
</dbReference>
<dbReference type="CDD" id="cd19091">
    <property type="entry name" value="AKR_PsAKR"/>
    <property type="match status" value="1"/>
</dbReference>
<dbReference type="PRINTS" id="PR00069">
    <property type="entry name" value="ALDKETRDTASE"/>
</dbReference>
<evidence type="ECO:0000259" key="2">
    <source>
        <dbReference type="Pfam" id="PF00248"/>
    </source>
</evidence>
<dbReference type="FunFam" id="3.20.20.100:FF:000004">
    <property type="entry name" value="Oxidoreductase, aldo/keto reductase"/>
    <property type="match status" value="1"/>
</dbReference>
<accession>A0A3N9TGE1</accession>
<dbReference type="SUPFAM" id="SSF51430">
    <property type="entry name" value="NAD(P)-linked oxidoreductase"/>
    <property type="match status" value="1"/>
</dbReference>
<dbReference type="GO" id="GO:0005829">
    <property type="term" value="C:cytosol"/>
    <property type="evidence" value="ECO:0007669"/>
    <property type="project" value="TreeGrafter"/>
</dbReference>
<dbReference type="Pfam" id="PF00248">
    <property type="entry name" value="Aldo_ket_red"/>
    <property type="match status" value="1"/>
</dbReference>
<dbReference type="OrthoDB" id="9772407at2"/>
<dbReference type="RefSeq" id="WP_124937539.1">
    <property type="nucleotide sequence ID" value="NZ_RJVQ01000005.1"/>
</dbReference>
<keyword evidence="1" id="KW-0560">Oxidoreductase</keyword>
<keyword evidence="4" id="KW-1185">Reference proteome</keyword>
<dbReference type="Gene3D" id="3.20.20.100">
    <property type="entry name" value="NADP-dependent oxidoreductase domain"/>
    <property type="match status" value="1"/>
</dbReference>
<gene>
    <name evidence="3" type="ORF">EES38_12525</name>
</gene>
<organism evidence="3 4">
    <name type="scientific">Vibrio viridaestus</name>
    <dbReference type="NCBI Taxonomy" id="2487322"/>
    <lineage>
        <taxon>Bacteria</taxon>
        <taxon>Pseudomonadati</taxon>
        <taxon>Pseudomonadota</taxon>
        <taxon>Gammaproteobacteria</taxon>
        <taxon>Vibrionales</taxon>
        <taxon>Vibrionaceae</taxon>
        <taxon>Vibrio</taxon>
    </lineage>
</organism>
<dbReference type="InterPro" id="IPR050523">
    <property type="entry name" value="AKR_Detox_Biosynth"/>
</dbReference>
<dbReference type="Proteomes" id="UP000281112">
    <property type="component" value="Unassembled WGS sequence"/>
</dbReference>
<proteinExistence type="predicted"/>
<evidence type="ECO:0000313" key="3">
    <source>
        <dbReference type="EMBL" id="RQW62545.1"/>
    </source>
</evidence>
<dbReference type="EMBL" id="RJVQ01000005">
    <property type="protein sequence ID" value="RQW62545.1"/>
    <property type="molecule type" value="Genomic_DNA"/>
</dbReference>
<comment type="caution">
    <text evidence="3">The sequence shown here is derived from an EMBL/GenBank/DDBJ whole genome shotgun (WGS) entry which is preliminary data.</text>
</comment>
<feature type="domain" description="NADP-dependent oxidoreductase" evidence="2">
    <location>
        <begin position="16"/>
        <end position="318"/>
    </location>
</feature>
<reference evidence="3 4" key="1">
    <citation type="submission" date="2018-11" db="EMBL/GenBank/DDBJ databases">
        <title>Vibrio LJC006 sp. nov., isolated from seawater during the bloom of the enteromorpha.</title>
        <authorList>
            <person name="Liang J."/>
        </authorList>
    </citation>
    <scope>NUCLEOTIDE SEQUENCE [LARGE SCALE GENOMIC DNA]</scope>
    <source>
        <strain evidence="3 4">LJC006</strain>
    </source>
</reference>
<evidence type="ECO:0000313" key="4">
    <source>
        <dbReference type="Proteomes" id="UP000281112"/>
    </source>
</evidence>
<evidence type="ECO:0000256" key="1">
    <source>
        <dbReference type="ARBA" id="ARBA00023002"/>
    </source>
</evidence>
<dbReference type="GO" id="GO:0016491">
    <property type="term" value="F:oxidoreductase activity"/>
    <property type="evidence" value="ECO:0007669"/>
    <property type="project" value="UniProtKB-KW"/>
</dbReference>
<dbReference type="AlphaFoldDB" id="A0A3N9TGE1"/>
<dbReference type="PANTHER" id="PTHR43364:SF18">
    <property type="entry name" value="OXIDOREDUCTASE"/>
    <property type="match status" value="1"/>
</dbReference>
<name>A0A3N9TGE1_9VIBR</name>
<protein>
    <submittedName>
        <fullName evidence="3">Aldo/keto reductase</fullName>
    </submittedName>
</protein>
<dbReference type="InterPro" id="IPR023210">
    <property type="entry name" value="NADP_OxRdtase_dom"/>
</dbReference>
<dbReference type="InterPro" id="IPR036812">
    <property type="entry name" value="NAD(P)_OxRdtase_dom_sf"/>
</dbReference>